<keyword evidence="6" id="KW-0067">ATP-binding</keyword>
<gene>
    <name evidence="9" type="ORF">AT15_00435</name>
</gene>
<evidence type="ECO:0000256" key="6">
    <source>
        <dbReference type="ARBA" id="ARBA00022840"/>
    </source>
</evidence>
<keyword evidence="1" id="KW-0028">Amino-acid biosynthesis</keyword>
<protein>
    <submittedName>
        <fullName evidence="9">Serine kinase</fullName>
    </submittedName>
</protein>
<evidence type="ECO:0000259" key="8">
    <source>
        <dbReference type="Pfam" id="PF01636"/>
    </source>
</evidence>
<dbReference type="STRING" id="1453497.AT15_00435"/>
<dbReference type="InterPro" id="IPR011009">
    <property type="entry name" value="Kinase-like_dom_sf"/>
</dbReference>
<evidence type="ECO:0000256" key="4">
    <source>
        <dbReference type="ARBA" id="ARBA00022741"/>
    </source>
</evidence>
<comment type="caution">
    <text evidence="9">The sequence shown here is derived from an EMBL/GenBank/DDBJ whole genome shotgun (WGS) entry which is preliminary data.</text>
</comment>
<dbReference type="Pfam" id="PF01636">
    <property type="entry name" value="APH"/>
    <property type="match status" value="1"/>
</dbReference>
<keyword evidence="10" id="KW-1185">Reference proteome</keyword>
<dbReference type="PANTHER" id="PTHR21064">
    <property type="entry name" value="AMINOGLYCOSIDE PHOSPHOTRANSFERASE DOMAIN-CONTAINING PROTEIN-RELATED"/>
    <property type="match status" value="1"/>
</dbReference>
<accession>A0A176K129</accession>
<evidence type="ECO:0000313" key="9">
    <source>
        <dbReference type="EMBL" id="OAA30202.1"/>
    </source>
</evidence>
<evidence type="ECO:0000256" key="5">
    <source>
        <dbReference type="ARBA" id="ARBA00022777"/>
    </source>
</evidence>
<dbReference type="Gene3D" id="3.30.200.20">
    <property type="entry name" value="Phosphorylase Kinase, domain 1"/>
    <property type="match status" value="1"/>
</dbReference>
<proteinExistence type="inferred from homology"/>
<evidence type="ECO:0000256" key="2">
    <source>
        <dbReference type="ARBA" id="ARBA00022679"/>
    </source>
</evidence>
<organism evidence="9 10">
    <name type="scientific">Kosmotoga arenicorallina S304</name>
    <dbReference type="NCBI Taxonomy" id="1453497"/>
    <lineage>
        <taxon>Bacteria</taxon>
        <taxon>Thermotogati</taxon>
        <taxon>Thermotogota</taxon>
        <taxon>Thermotogae</taxon>
        <taxon>Kosmotogales</taxon>
        <taxon>Kosmotogaceae</taxon>
        <taxon>Kosmotoga</taxon>
    </lineage>
</organism>
<dbReference type="GO" id="GO:0005524">
    <property type="term" value="F:ATP binding"/>
    <property type="evidence" value="ECO:0007669"/>
    <property type="project" value="UniProtKB-KW"/>
</dbReference>
<evidence type="ECO:0000256" key="3">
    <source>
        <dbReference type="ARBA" id="ARBA00022697"/>
    </source>
</evidence>
<keyword evidence="5 9" id="KW-0418">Kinase</keyword>
<name>A0A176K129_9BACT</name>
<dbReference type="GO" id="GO:0004413">
    <property type="term" value="F:homoserine kinase activity"/>
    <property type="evidence" value="ECO:0007669"/>
    <property type="project" value="InterPro"/>
</dbReference>
<evidence type="ECO:0000313" key="10">
    <source>
        <dbReference type="Proteomes" id="UP000077339"/>
    </source>
</evidence>
<dbReference type="CDD" id="cd05153">
    <property type="entry name" value="HomoserineK_II"/>
    <property type="match status" value="1"/>
</dbReference>
<reference evidence="9 10" key="1">
    <citation type="submission" date="2014-02" db="EMBL/GenBank/DDBJ databases">
        <title>Kosmotoga genome sequencing.</title>
        <authorList>
            <person name="Pollo S.M."/>
            <person name="Charchuk R."/>
            <person name="Nesbo C.L."/>
        </authorList>
    </citation>
    <scope>NUCLEOTIDE SEQUENCE [LARGE SCALE GENOMIC DNA]</scope>
    <source>
        <strain evidence="9 10">S304</strain>
    </source>
</reference>
<evidence type="ECO:0000256" key="1">
    <source>
        <dbReference type="ARBA" id="ARBA00022605"/>
    </source>
</evidence>
<evidence type="ECO:0000256" key="7">
    <source>
        <dbReference type="ARBA" id="ARBA00038240"/>
    </source>
</evidence>
<comment type="similarity">
    <text evidence="7">Belongs to the pseudomonas-type ThrB family.</text>
</comment>
<dbReference type="Gene3D" id="3.90.1200.10">
    <property type="match status" value="1"/>
</dbReference>
<keyword evidence="3" id="KW-0791">Threonine biosynthesis</keyword>
<keyword evidence="2" id="KW-0808">Transferase</keyword>
<dbReference type="RefSeq" id="WP_068347618.1">
    <property type="nucleotide sequence ID" value="NZ_JFHK01000013.1"/>
</dbReference>
<dbReference type="EMBL" id="JFHK01000013">
    <property type="protein sequence ID" value="OAA30202.1"/>
    <property type="molecule type" value="Genomic_DNA"/>
</dbReference>
<sequence>MGIKTVLSKSDFIKLLSGYSLGELVRFEPIITGTVQTNYYLETTTGRYILRYYECRSEASVKFEVNLLNYLRKRDYPCPAVYKDKHGRYVNPHNGKPYVLFEFIQGTHIENPSVEQQKQLIKLVAKLHKLTRNYRPSYRTARWNYGVNLCKELAYQKAKEINTINSWKKLKWLEDELEKLQLPKSLPKGICHCDFHFSNILFEDGEIQAILDFDDANYTYLLLDLAFLIEPFIPEFKWNSWQSFGKTDSILDFTSARETVAEYMKHRQLNNNEIRHLFDVYKLSVLIDCLWYFERGKAEDFYEKRKIDALNRFGRDSFFREIFDEN</sequence>
<dbReference type="PATRIC" id="fig|1453497.3.peg.99"/>
<dbReference type="SUPFAM" id="SSF56112">
    <property type="entry name" value="Protein kinase-like (PK-like)"/>
    <property type="match status" value="1"/>
</dbReference>
<dbReference type="Proteomes" id="UP000077339">
    <property type="component" value="Unassembled WGS sequence"/>
</dbReference>
<feature type="domain" description="Aminoglycoside phosphotransferase" evidence="8">
    <location>
        <begin position="28"/>
        <end position="230"/>
    </location>
</feature>
<dbReference type="InterPro" id="IPR002575">
    <property type="entry name" value="Aminoglycoside_PTrfase"/>
</dbReference>
<dbReference type="PANTHER" id="PTHR21064:SF6">
    <property type="entry name" value="AMINOGLYCOSIDE PHOSPHOTRANSFERASE DOMAIN-CONTAINING PROTEIN"/>
    <property type="match status" value="1"/>
</dbReference>
<keyword evidence="4" id="KW-0547">Nucleotide-binding</keyword>
<dbReference type="OrthoDB" id="48950at2"/>
<dbReference type="InterPro" id="IPR050249">
    <property type="entry name" value="Pseudomonas-type_ThrB"/>
</dbReference>
<dbReference type="InterPro" id="IPR005280">
    <property type="entry name" value="Homoserine_kinase_II"/>
</dbReference>
<dbReference type="AlphaFoldDB" id="A0A176K129"/>
<dbReference type="GO" id="GO:0009088">
    <property type="term" value="P:threonine biosynthetic process"/>
    <property type="evidence" value="ECO:0007669"/>
    <property type="project" value="UniProtKB-KW"/>
</dbReference>